<gene>
    <name evidence="2" type="ORF">H6G24_32155</name>
</gene>
<dbReference type="InterPro" id="IPR003594">
    <property type="entry name" value="HATPase_dom"/>
</dbReference>
<reference evidence="2 3" key="1">
    <citation type="journal article" date="2020" name="ISME J.">
        <title>Comparative genomics reveals insights into cyanobacterial evolution and habitat adaptation.</title>
        <authorList>
            <person name="Chen M.Y."/>
            <person name="Teng W.K."/>
            <person name="Zhao L."/>
            <person name="Hu C.X."/>
            <person name="Zhou Y.K."/>
            <person name="Han B.P."/>
            <person name="Song L.R."/>
            <person name="Shu W.S."/>
        </authorList>
    </citation>
    <scope>NUCLEOTIDE SEQUENCE [LARGE SCALE GENOMIC DNA]</scope>
    <source>
        <strain evidence="2 3">FACHB-288</strain>
    </source>
</reference>
<evidence type="ECO:0000313" key="3">
    <source>
        <dbReference type="Proteomes" id="UP000658514"/>
    </source>
</evidence>
<evidence type="ECO:0000313" key="2">
    <source>
        <dbReference type="EMBL" id="MBD2200069.1"/>
    </source>
</evidence>
<evidence type="ECO:0000259" key="1">
    <source>
        <dbReference type="Pfam" id="PF13581"/>
    </source>
</evidence>
<feature type="domain" description="Histidine kinase/HSP90-like ATPase" evidence="1">
    <location>
        <begin position="17"/>
        <end position="151"/>
    </location>
</feature>
<keyword evidence="3" id="KW-1185">Reference proteome</keyword>
<dbReference type="Proteomes" id="UP000658514">
    <property type="component" value="Unassembled WGS sequence"/>
</dbReference>
<name>A0ABR8AJJ5_9CYAN</name>
<organism evidence="2 3">
    <name type="scientific">Calothrix parietina FACHB-288</name>
    <dbReference type="NCBI Taxonomy" id="2692896"/>
    <lineage>
        <taxon>Bacteria</taxon>
        <taxon>Bacillati</taxon>
        <taxon>Cyanobacteriota</taxon>
        <taxon>Cyanophyceae</taxon>
        <taxon>Nostocales</taxon>
        <taxon>Calotrichaceae</taxon>
        <taxon>Calothrix</taxon>
    </lineage>
</organism>
<protein>
    <submittedName>
        <fullName evidence="2">Anti-sigma regulatory factor</fullName>
    </submittedName>
</protein>
<dbReference type="RefSeq" id="WP_190550512.1">
    <property type="nucleotide sequence ID" value="NZ_CAWPNO010000112.1"/>
</dbReference>
<dbReference type="EMBL" id="JACJQH010000075">
    <property type="protein sequence ID" value="MBD2200069.1"/>
    <property type="molecule type" value="Genomic_DNA"/>
</dbReference>
<proteinExistence type="predicted"/>
<accession>A0ABR8AJJ5</accession>
<comment type="caution">
    <text evidence="2">The sequence shown here is derived from an EMBL/GenBank/DDBJ whole genome shotgun (WGS) entry which is preliminary data.</text>
</comment>
<sequence>MSLQTNSFLHHSALQVASDLDEMAIVVEWFDQFNCKHLPYQMWIEGQTALLEGFTNVVRHAHSHLSSQTPVDLAATIDSKSFQIYIWDCGDIFDLEAVLDELNQQTSNGSFNPLDREAHWGCIFLLRLKRDYGWTVSYTREAGDKNCLLLKKDITR</sequence>
<dbReference type="CDD" id="cd16936">
    <property type="entry name" value="HATPase_RsbW-like"/>
    <property type="match status" value="1"/>
</dbReference>
<dbReference type="Pfam" id="PF13581">
    <property type="entry name" value="HATPase_c_2"/>
    <property type="match status" value="1"/>
</dbReference>